<feature type="region of interest" description="Disordered" evidence="1">
    <location>
        <begin position="56"/>
        <end position="94"/>
    </location>
</feature>
<sequence>MARQTKEAMMTGTAYSILDTFFAFRARQLQRTTWENTIRQMSTLPSHLIADVAPYPGNNTRELSTRHSASQQSSALAMQHEMRFTPGWPSSDRR</sequence>
<gene>
    <name evidence="2" type="ORF">CWR43_17150</name>
</gene>
<dbReference type="Proteomes" id="UP000232164">
    <property type="component" value="Unassembled WGS sequence"/>
</dbReference>
<organism evidence="2 3">
    <name type="scientific">Rhizobium sullae</name>
    <name type="common">Rhizobium hedysari</name>
    <dbReference type="NCBI Taxonomy" id="50338"/>
    <lineage>
        <taxon>Bacteria</taxon>
        <taxon>Pseudomonadati</taxon>
        <taxon>Pseudomonadota</taxon>
        <taxon>Alphaproteobacteria</taxon>
        <taxon>Hyphomicrobiales</taxon>
        <taxon>Rhizobiaceae</taxon>
        <taxon>Rhizobium/Agrobacterium group</taxon>
        <taxon>Rhizobium</taxon>
    </lineage>
</organism>
<protein>
    <submittedName>
        <fullName evidence="2">Uncharacterized protein</fullName>
    </submittedName>
</protein>
<proteinExistence type="predicted"/>
<accession>A0A2N0D8V2</accession>
<comment type="caution">
    <text evidence="2">The sequence shown here is derived from an EMBL/GenBank/DDBJ whole genome shotgun (WGS) entry which is preliminary data.</text>
</comment>
<dbReference type="AlphaFoldDB" id="A0A2N0D8V2"/>
<evidence type="ECO:0000313" key="2">
    <source>
        <dbReference type="EMBL" id="PKA42540.1"/>
    </source>
</evidence>
<reference evidence="2 3" key="2">
    <citation type="submission" date="2017-12" db="EMBL/GenBank/DDBJ databases">
        <title>Genome sequence of Rhizobium sullae HCNT1 isolated from Sulla coronaria nodules and featuring peculiar denitrification phenotypes.</title>
        <authorList>
            <person name="De Diego-Diaz B."/>
            <person name="Treu L."/>
            <person name="Campanaro S."/>
            <person name="Da Silva Duarte V."/>
            <person name="Basaglia M."/>
            <person name="Favaro L."/>
            <person name="Casella S."/>
            <person name="Squartini A."/>
        </authorList>
    </citation>
    <scope>NUCLEOTIDE SEQUENCE [LARGE SCALE GENOMIC DNA]</scope>
    <source>
        <strain evidence="2 3">HCNT1</strain>
    </source>
</reference>
<evidence type="ECO:0000313" key="3">
    <source>
        <dbReference type="Proteomes" id="UP000232164"/>
    </source>
</evidence>
<evidence type="ECO:0000256" key="1">
    <source>
        <dbReference type="SAM" id="MobiDB-lite"/>
    </source>
</evidence>
<dbReference type="STRING" id="1041146.GCA_000427985_03955"/>
<dbReference type="EMBL" id="PIQN01000011">
    <property type="protein sequence ID" value="PKA42540.1"/>
    <property type="molecule type" value="Genomic_DNA"/>
</dbReference>
<reference evidence="2 3" key="1">
    <citation type="submission" date="2017-11" db="EMBL/GenBank/DDBJ databases">
        <authorList>
            <person name="Han C.G."/>
        </authorList>
    </citation>
    <scope>NUCLEOTIDE SEQUENCE [LARGE SCALE GENOMIC DNA]</scope>
    <source>
        <strain evidence="2 3">HCNT1</strain>
    </source>
</reference>
<name>A0A2N0D8V2_RHISU</name>